<sequence length="113" mass="13158">RRRTWKRDSGNTRSYVLSSFKRNSYNTPTSMTIGQSLRSTTRFPSTDSTDLKQPMWINRLKTRVLLYLGREQRKDNCVVTAASEPVGEKDSFYVARQNIGNGETDLKRDDRNY</sequence>
<evidence type="ECO:0000313" key="2">
    <source>
        <dbReference type="EMBL" id="CEK51924.1"/>
    </source>
</evidence>
<organism evidence="2">
    <name type="scientific">Arion vulgaris</name>
    <dbReference type="NCBI Taxonomy" id="1028688"/>
    <lineage>
        <taxon>Eukaryota</taxon>
        <taxon>Metazoa</taxon>
        <taxon>Spiralia</taxon>
        <taxon>Lophotrochozoa</taxon>
        <taxon>Mollusca</taxon>
        <taxon>Gastropoda</taxon>
        <taxon>Heterobranchia</taxon>
        <taxon>Euthyneura</taxon>
        <taxon>Panpulmonata</taxon>
        <taxon>Eupulmonata</taxon>
        <taxon>Stylommatophora</taxon>
        <taxon>Helicina</taxon>
        <taxon>Arionoidea</taxon>
        <taxon>Arionidae</taxon>
        <taxon>Arion</taxon>
    </lineage>
</organism>
<protein>
    <submittedName>
        <fullName evidence="2">Uncharacterized protein</fullName>
    </submittedName>
</protein>
<accession>A0A0B6Y713</accession>
<feature type="non-terminal residue" evidence="2">
    <location>
        <position position="1"/>
    </location>
</feature>
<evidence type="ECO:0000256" key="1">
    <source>
        <dbReference type="SAM" id="MobiDB-lite"/>
    </source>
</evidence>
<dbReference type="EMBL" id="HACG01005059">
    <property type="protein sequence ID" value="CEK51924.1"/>
    <property type="molecule type" value="Transcribed_RNA"/>
</dbReference>
<feature type="region of interest" description="Disordered" evidence="1">
    <location>
        <begin position="27"/>
        <end position="48"/>
    </location>
</feature>
<name>A0A0B6Y713_9EUPU</name>
<proteinExistence type="predicted"/>
<gene>
    <name evidence="2" type="primary">ORF14852</name>
</gene>
<reference evidence="2" key="1">
    <citation type="submission" date="2014-12" db="EMBL/GenBank/DDBJ databases">
        <title>Insight into the proteome of Arion vulgaris.</title>
        <authorList>
            <person name="Aradska J."/>
            <person name="Bulat T."/>
            <person name="Smidak R."/>
            <person name="Sarate P."/>
            <person name="Gangsoo J."/>
            <person name="Sialana F."/>
            <person name="Bilban M."/>
            <person name="Lubec G."/>
        </authorList>
    </citation>
    <scope>NUCLEOTIDE SEQUENCE</scope>
    <source>
        <tissue evidence="2">Skin</tissue>
    </source>
</reference>
<dbReference type="AlphaFoldDB" id="A0A0B6Y713"/>